<dbReference type="Pfam" id="PF13356">
    <property type="entry name" value="Arm-DNA-bind_3"/>
    <property type="match status" value="1"/>
</dbReference>
<dbReference type="InterPro" id="IPR050808">
    <property type="entry name" value="Phage_Integrase"/>
</dbReference>
<evidence type="ECO:0000259" key="8">
    <source>
        <dbReference type="PROSITE" id="PS51900"/>
    </source>
</evidence>
<dbReference type="PANTHER" id="PTHR30629:SF2">
    <property type="entry name" value="PROPHAGE INTEGRASE INTS-RELATED"/>
    <property type="match status" value="1"/>
</dbReference>
<dbReference type="GO" id="GO:0003677">
    <property type="term" value="F:DNA binding"/>
    <property type="evidence" value="ECO:0007669"/>
    <property type="project" value="UniProtKB-UniRule"/>
</dbReference>
<evidence type="ECO:0000256" key="1">
    <source>
        <dbReference type="ARBA" id="ARBA00008857"/>
    </source>
</evidence>
<dbReference type="InterPro" id="IPR044068">
    <property type="entry name" value="CB"/>
</dbReference>
<evidence type="ECO:0008006" key="11">
    <source>
        <dbReference type="Google" id="ProtNLM"/>
    </source>
</evidence>
<dbReference type="PANTHER" id="PTHR30629">
    <property type="entry name" value="PROPHAGE INTEGRASE"/>
    <property type="match status" value="1"/>
</dbReference>
<dbReference type="InterPro" id="IPR053876">
    <property type="entry name" value="Phage_int_M"/>
</dbReference>
<evidence type="ECO:0000256" key="2">
    <source>
        <dbReference type="ARBA" id="ARBA00022908"/>
    </source>
</evidence>
<dbReference type="InterPro" id="IPR013762">
    <property type="entry name" value="Integrase-like_cat_sf"/>
</dbReference>
<dbReference type="PATRIC" id="fig|883163.3.peg.2175"/>
<protein>
    <recommendedName>
        <fullName evidence="11">Tyr recombinase domain-containing protein</fullName>
    </recommendedName>
</protein>
<evidence type="ECO:0000256" key="3">
    <source>
        <dbReference type="ARBA" id="ARBA00023125"/>
    </source>
</evidence>
<dbReference type="InterPro" id="IPR002104">
    <property type="entry name" value="Integrase_catalytic"/>
</dbReference>
<dbReference type="Pfam" id="PF22022">
    <property type="entry name" value="Phage_int_M"/>
    <property type="match status" value="1"/>
</dbReference>
<dbReference type="InterPro" id="IPR025166">
    <property type="entry name" value="Integrase_DNA_bind_dom"/>
</dbReference>
<keyword evidence="10" id="KW-1185">Reference proteome</keyword>
<dbReference type="InterPro" id="IPR011010">
    <property type="entry name" value="DNA_brk_join_enz"/>
</dbReference>
<name>K9D6L7_SPHYA</name>
<dbReference type="CDD" id="cd00801">
    <property type="entry name" value="INT_P4_C"/>
    <property type="match status" value="1"/>
</dbReference>
<dbReference type="GO" id="GO:0015074">
    <property type="term" value="P:DNA integration"/>
    <property type="evidence" value="ECO:0007669"/>
    <property type="project" value="UniProtKB-KW"/>
</dbReference>
<dbReference type="PROSITE" id="PS51900">
    <property type="entry name" value="CB"/>
    <property type="match status" value="1"/>
</dbReference>
<dbReference type="GO" id="GO:0006310">
    <property type="term" value="P:DNA recombination"/>
    <property type="evidence" value="ECO:0007669"/>
    <property type="project" value="UniProtKB-KW"/>
</dbReference>
<gene>
    <name evidence="9" type="ORF">HMPREF9718_02125</name>
</gene>
<dbReference type="EMBL" id="AGZU01000008">
    <property type="protein sequence ID" value="EKU74597.1"/>
    <property type="molecule type" value="Genomic_DNA"/>
</dbReference>
<feature type="region of interest" description="Disordered" evidence="6">
    <location>
        <begin position="1"/>
        <end position="20"/>
    </location>
</feature>
<comment type="caution">
    <text evidence="9">The sequence shown here is derived from an EMBL/GenBank/DDBJ whole genome shotgun (WGS) entry which is preliminary data.</text>
</comment>
<dbReference type="Pfam" id="PF00589">
    <property type="entry name" value="Phage_integrase"/>
    <property type="match status" value="1"/>
</dbReference>
<comment type="similarity">
    <text evidence="1">Belongs to the 'phage' integrase family.</text>
</comment>
<keyword evidence="2" id="KW-0229">DNA integration</keyword>
<dbReference type="RefSeq" id="WP_004209237.1">
    <property type="nucleotide sequence ID" value="NZ_JH992904.1"/>
</dbReference>
<dbReference type="Gene3D" id="1.10.150.130">
    <property type="match status" value="1"/>
</dbReference>
<evidence type="ECO:0000256" key="5">
    <source>
        <dbReference type="PROSITE-ProRule" id="PRU01248"/>
    </source>
</evidence>
<sequence>MNEQNEKARERRTKPATVTEVNSLARKPGRHSIGESLILCVSSSGAKSWVARVRDSDGRRRDMGLGPFADLTLAEAREKARTLRKAGRDGLPILTRAERRKALRKVPTFKEAAETVYERDKGEWKNEKHGAQWIKTLRDYAFPSLGSLSINRIEENHVAEALAPIWREKPETARRVLQRVLTVMDWGHAFKHCTVQLNRNGIRKLLGKQDAAKGNFAAMPYGEVSGLVATLRARETIGNMALEFLILTAARSGEVRGATWDEFDLESKLWIIPAERMKAKKEHNVPLCDRALALVRRAQEIASSETVVFPGLRGNPMSDATMAKALREAGVAKEAGTVHGMRSAFRDWVSEETSFPGDVAEAALAHTIKNKVEAAYRRGKLLAKRREMMAAWERHCQGSNSVIRMVAG</sequence>
<evidence type="ECO:0000256" key="6">
    <source>
        <dbReference type="SAM" id="MobiDB-lite"/>
    </source>
</evidence>
<evidence type="ECO:0000259" key="7">
    <source>
        <dbReference type="PROSITE" id="PS51898"/>
    </source>
</evidence>
<feature type="domain" description="Core-binding (CB)" evidence="8">
    <location>
        <begin position="107"/>
        <end position="188"/>
    </location>
</feature>
<evidence type="ECO:0000313" key="9">
    <source>
        <dbReference type="EMBL" id="EKU74597.1"/>
    </source>
</evidence>
<dbReference type="HOGENOM" id="CLU_027562_0_2_5"/>
<dbReference type="AlphaFoldDB" id="K9D6L7"/>
<dbReference type="Gene3D" id="1.10.443.10">
    <property type="entry name" value="Intergrase catalytic core"/>
    <property type="match status" value="1"/>
</dbReference>
<keyword evidence="4" id="KW-0233">DNA recombination</keyword>
<accession>K9D6L7</accession>
<feature type="domain" description="Tyr recombinase" evidence="7">
    <location>
        <begin position="214"/>
        <end position="394"/>
    </location>
</feature>
<keyword evidence="3 5" id="KW-0238">DNA-binding</keyword>
<dbReference type="Proteomes" id="UP000009887">
    <property type="component" value="Unassembled WGS sequence"/>
</dbReference>
<dbReference type="SUPFAM" id="SSF56349">
    <property type="entry name" value="DNA breaking-rejoining enzymes"/>
    <property type="match status" value="1"/>
</dbReference>
<organism evidence="9 10">
    <name type="scientific">Sphingobium yanoikuyae ATCC 51230</name>
    <dbReference type="NCBI Taxonomy" id="883163"/>
    <lineage>
        <taxon>Bacteria</taxon>
        <taxon>Pseudomonadati</taxon>
        <taxon>Pseudomonadota</taxon>
        <taxon>Alphaproteobacteria</taxon>
        <taxon>Sphingomonadales</taxon>
        <taxon>Sphingomonadaceae</taxon>
        <taxon>Sphingobium</taxon>
    </lineage>
</organism>
<evidence type="ECO:0000313" key="10">
    <source>
        <dbReference type="Proteomes" id="UP000009887"/>
    </source>
</evidence>
<dbReference type="InterPro" id="IPR038488">
    <property type="entry name" value="Integrase_DNA-bd_sf"/>
</dbReference>
<dbReference type="InterPro" id="IPR010998">
    <property type="entry name" value="Integrase_recombinase_N"/>
</dbReference>
<proteinExistence type="inferred from homology"/>
<dbReference type="PROSITE" id="PS51898">
    <property type="entry name" value="TYR_RECOMBINASE"/>
    <property type="match status" value="1"/>
</dbReference>
<reference evidence="9 10" key="1">
    <citation type="submission" date="2012-09" db="EMBL/GenBank/DDBJ databases">
        <title>The Genome Sequence of Sphingobium yanoikuyae ATCC 51230.</title>
        <authorList>
            <consortium name="The Broad Institute Genome Sequencing Platform"/>
            <person name="Earl A."/>
            <person name="Ward D."/>
            <person name="Feldgarden M."/>
            <person name="Gevers D."/>
            <person name="Huys G."/>
            <person name="Walker B."/>
            <person name="Young S.K."/>
            <person name="Zeng Q."/>
            <person name="Gargeya S."/>
            <person name="Fitzgerald M."/>
            <person name="Haas B."/>
            <person name="Abouelleil A."/>
            <person name="Alvarado L."/>
            <person name="Arachchi H.M."/>
            <person name="Berlin A.M."/>
            <person name="Chapman S.B."/>
            <person name="Goldberg J."/>
            <person name="Griggs A."/>
            <person name="Gujja S."/>
            <person name="Hansen M."/>
            <person name="Howarth C."/>
            <person name="Imamovic A."/>
            <person name="Larimer J."/>
            <person name="McCowen C."/>
            <person name="Montmayeur A."/>
            <person name="Murphy C."/>
            <person name="Neiman D."/>
            <person name="Pearson M."/>
            <person name="Priest M."/>
            <person name="Roberts A."/>
            <person name="Saif S."/>
            <person name="Shea T."/>
            <person name="Sisk P."/>
            <person name="Sykes S."/>
            <person name="Wortman J."/>
            <person name="Nusbaum C."/>
            <person name="Birren B."/>
        </authorList>
    </citation>
    <scope>NUCLEOTIDE SEQUENCE [LARGE SCALE GENOMIC DNA]</scope>
    <source>
        <strain evidence="9 10">ATCC 51230</strain>
    </source>
</reference>
<evidence type="ECO:0000256" key="4">
    <source>
        <dbReference type="ARBA" id="ARBA00023172"/>
    </source>
</evidence>
<dbReference type="Gene3D" id="3.30.160.390">
    <property type="entry name" value="Integrase, DNA-binding domain"/>
    <property type="match status" value="1"/>
</dbReference>